<evidence type="ECO:0000256" key="9">
    <source>
        <dbReference type="ARBA" id="ARBA00049308"/>
    </source>
</evidence>
<comment type="caution">
    <text evidence="14">The sequence shown here is derived from an EMBL/GenBank/DDBJ whole genome shotgun (WGS) entry which is preliminary data.</text>
</comment>
<comment type="catalytic activity">
    <reaction evidence="9">
        <text>L-threonyl-[protein] + ATP = O-phospho-L-threonyl-[protein] + ADP + H(+)</text>
        <dbReference type="Rhea" id="RHEA:46608"/>
        <dbReference type="Rhea" id="RHEA-COMP:11060"/>
        <dbReference type="Rhea" id="RHEA-COMP:11605"/>
        <dbReference type="ChEBI" id="CHEBI:15378"/>
        <dbReference type="ChEBI" id="CHEBI:30013"/>
        <dbReference type="ChEBI" id="CHEBI:30616"/>
        <dbReference type="ChEBI" id="CHEBI:61977"/>
        <dbReference type="ChEBI" id="CHEBI:456216"/>
        <dbReference type="EC" id="2.7.12.1"/>
    </reaction>
</comment>
<evidence type="ECO:0000256" key="11">
    <source>
        <dbReference type="PROSITE-ProRule" id="PRU10141"/>
    </source>
</evidence>
<evidence type="ECO:0000313" key="14">
    <source>
        <dbReference type="EMBL" id="KAL0078619.1"/>
    </source>
</evidence>
<protein>
    <recommendedName>
        <fullName evidence="2">dual-specificity kinase</fullName>
        <ecNumber evidence="2">2.7.12.1</ecNumber>
    </recommendedName>
</protein>
<reference evidence="14 15" key="1">
    <citation type="submission" date="2024-04" db="EMBL/GenBank/DDBJ databases">
        <title>Symmetric and asymmetric DNA N6-adenine methylation regulates different biological responses in Mucorales.</title>
        <authorList>
            <consortium name="Lawrence Berkeley National Laboratory"/>
            <person name="Lax C."/>
            <person name="Mondo S.J."/>
            <person name="Osorio-Concepcion M."/>
            <person name="Muszewska A."/>
            <person name="Corrochano-Luque M."/>
            <person name="Gutierrez G."/>
            <person name="Riley R."/>
            <person name="Lipzen A."/>
            <person name="Guo J."/>
            <person name="Hundley H."/>
            <person name="Amirebrahimi M."/>
            <person name="Ng V."/>
            <person name="Lorenzo-Gutierrez D."/>
            <person name="Binder U."/>
            <person name="Yang J."/>
            <person name="Song Y."/>
            <person name="Canovas D."/>
            <person name="Navarro E."/>
            <person name="Freitag M."/>
            <person name="Gabaldon T."/>
            <person name="Grigoriev I.V."/>
            <person name="Corrochano L.M."/>
            <person name="Nicolas F.E."/>
            <person name="Garre V."/>
        </authorList>
    </citation>
    <scope>NUCLEOTIDE SEQUENCE [LARGE SCALE GENOMIC DNA]</scope>
    <source>
        <strain evidence="14 15">L51</strain>
    </source>
</reference>
<dbReference type="PROSITE" id="PS00108">
    <property type="entry name" value="PROTEIN_KINASE_ST"/>
    <property type="match status" value="1"/>
</dbReference>
<dbReference type="SUPFAM" id="SSF56112">
    <property type="entry name" value="Protein kinase-like (PK-like)"/>
    <property type="match status" value="1"/>
</dbReference>
<gene>
    <name evidence="14" type="ORF">J3Q64DRAFT_1765399</name>
</gene>
<dbReference type="Gene3D" id="3.30.10.30">
    <property type="entry name" value="DYRK"/>
    <property type="match status" value="1"/>
</dbReference>
<dbReference type="CDD" id="cd14210">
    <property type="entry name" value="PKc_DYRK"/>
    <property type="match status" value="1"/>
</dbReference>
<dbReference type="InterPro" id="IPR042521">
    <property type="entry name" value="DYRK"/>
</dbReference>
<dbReference type="Proteomes" id="UP001448207">
    <property type="component" value="Unassembled WGS sequence"/>
</dbReference>
<dbReference type="EMBL" id="JBCLYO010000024">
    <property type="protein sequence ID" value="KAL0078619.1"/>
    <property type="molecule type" value="Genomic_DNA"/>
</dbReference>
<dbReference type="SMART" id="SM00220">
    <property type="entry name" value="S_TKc"/>
    <property type="match status" value="1"/>
</dbReference>
<evidence type="ECO:0000256" key="8">
    <source>
        <dbReference type="ARBA" id="ARBA00049003"/>
    </source>
</evidence>
<name>A0ABR3AP93_PHYBL</name>
<feature type="binding site" evidence="11">
    <location>
        <position position="127"/>
    </location>
    <ligand>
        <name>ATP</name>
        <dbReference type="ChEBI" id="CHEBI:30616"/>
    </ligand>
</feature>
<evidence type="ECO:0000313" key="15">
    <source>
        <dbReference type="Proteomes" id="UP001448207"/>
    </source>
</evidence>
<dbReference type="PROSITE" id="PS00107">
    <property type="entry name" value="PROTEIN_KINASE_ATP"/>
    <property type="match status" value="1"/>
</dbReference>
<dbReference type="PANTHER" id="PTHR24058:SF22">
    <property type="entry name" value="DUAL SPECIFICITY TYROSINE-PHOSPHORYLATION-REGULATED KINASE 4"/>
    <property type="match status" value="1"/>
</dbReference>
<dbReference type="InterPro" id="IPR011009">
    <property type="entry name" value="Kinase-like_dom_sf"/>
</dbReference>
<accession>A0ABR3AP93</accession>
<dbReference type="Pfam" id="PF00069">
    <property type="entry name" value="Pkinase"/>
    <property type="match status" value="1"/>
</dbReference>
<comment type="catalytic activity">
    <reaction evidence="10">
        <text>L-tyrosyl-[protein] + ATP = O-phospho-L-tyrosyl-[protein] + ADP + H(+)</text>
        <dbReference type="Rhea" id="RHEA:10596"/>
        <dbReference type="Rhea" id="RHEA-COMP:10136"/>
        <dbReference type="Rhea" id="RHEA-COMP:20101"/>
        <dbReference type="ChEBI" id="CHEBI:15378"/>
        <dbReference type="ChEBI" id="CHEBI:30616"/>
        <dbReference type="ChEBI" id="CHEBI:46858"/>
        <dbReference type="ChEBI" id="CHEBI:61978"/>
        <dbReference type="ChEBI" id="CHEBI:456216"/>
        <dbReference type="EC" id="2.7.12.1"/>
    </reaction>
</comment>
<evidence type="ECO:0000256" key="5">
    <source>
        <dbReference type="ARBA" id="ARBA00022741"/>
    </source>
</evidence>
<keyword evidence="7 11" id="KW-0067">ATP-binding</keyword>
<dbReference type="InterPro" id="IPR008271">
    <property type="entry name" value="Ser/Thr_kinase_AS"/>
</dbReference>
<comment type="similarity">
    <text evidence="1">Belongs to the protein kinase superfamily. CMGC Ser/Thr protein kinase family. MNB/DYRK subfamily.</text>
</comment>
<evidence type="ECO:0000259" key="13">
    <source>
        <dbReference type="PROSITE" id="PS50011"/>
    </source>
</evidence>
<comment type="catalytic activity">
    <reaction evidence="8">
        <text>L-seryl-[protein] + ATP = O-phospho-L-seryl-[protein] + ADP + H(+)</text>
        <dbReference type="Rhea" id="RHEA:17989"/>
        <dbReference type="Rhea" id="RHEA-COMP:9863"/>
        <dbReference type="Rhea" id="RHEA-COMP:11604"/>
        <dbReference type="ChEBI" id="CHEBI:15378"/>
        <dbReference type="ChEBI" id="CHEBI:29999"/>
        <dbReference type="ChEBI" id="CHEBI:30616"/>
        <dbReference type="ChEBI" id="CHEBI:83421"/>
        <dbReference type="ChEBI" id="CHEBI:456216"/>
        <dbReference type="EC" id="2.7.12.1"/>
    </reaction>
</comment>
<keyword evidence="15" id="KW-1185">Reference proteome</keyword>
<keyword evidence="3 12" id="KW-0723">Serine/threonine-protein kinase</keyword>
<dbReference type="PROSITE" id="PS50011">
    <property type="entry name" value="PROTEIN_KINASE_DOM"/>
    <property type="match status" value="1"/>
</dbReference>
<proteinExistence type="inferred from homology"/>
<evidence type="ECO:0000256" key="10">
    <source>
        <dbReference type="ARBA" id="ARBA00051680"/>
    </source>
</evidence>
<dbReference type="InterPro" id="IPR050494">
    <property type="entry name" value="Ser_Thr_dual-spec_kinase"/>
</dbReference>
<evidence type="ECO:0000256" key="12">
    <source>
        <dbReference type="RuleBase" id="RU000304"/>
    </source>
</evidence>
<evidence type="ECO:0000256" key="3">
    <source>
        <dbReference type="ARBA" id="ARBA00022527"/>
    </source>
</evidence>
<evidence type="ECO:0000256" key="2">
    <source>
        <dbReference type="ARBA" id="ARBA00013203"/>
    </source>
</evidence>
<evidence type="ECO:0000256" key="6">
    <source>
        <dbReference type="ARBA" id="ARBA00022777"/>
    </source>
</evidence>
<dbReference type="InterPro" id="IPR017441">
    <property type="entry name" value="Protein_kinase_ATP_BS"/>
</dbReference>
<evidence type="ECO:0000256" key="7">
    <source>
        <dbReference type="ARBA" id="ARBA00022840"/>
    </source>
</evidence>
<dbReference type="Gene3D" id="1.10.510.10">
    <property type="entry name" value="Transferase(Phosphotransferase) domain 1"/>
    <property type="match status" value="1"/>
</dbReference>
<keyword evidence="4" id="KW-0808">Transferase</keyword>
<dbReference type="PANTHER" id="PTHR24058">
    <property type="entry name" value="DUAL SPECIFICITY PROTEIN KINASE"/>
    <property type="match status" value="1"/>
</dbReference>
<evidence type="ECO:0000256" key="1">
    <source>
        <dbReference type="ARBA" id="ARBA00008867"/>
    </source>
</evidence>
<keyword evidence="5 11" id="KW-0547">Nucleotide-binding</keyword>
<sequence>MSSIVGGQKGYTSEEIAMRERKLSVGLFTSPQDALIQHQSVLSSYEKTEILNYEKVYFVGPQAQKCAATVEQLTCNHGYDDDRGDYHIVLRDHLIYRYEVIDVLGKGSFGQVLKCFDHKNGQIMAIKLIRNKKRFHAQAMVEVKILEDLIKWDPKDTHNNVRMTGHFSFRNHLCIGFECLSINLYDFIKTNNFKGFSMGLIRKFTIQLLNSLSLLYKNKLIHCDLKPENILLKHPSKSTIKVIDFGSSCLENEKVYTYIQSRFYRSPEVILGMNYSMAIDMWSVGCILAELYTGYPLFPGENEQEQLACIMEIQGVPDKNLIEQSSRRKLFFDAYGNPRIMPNSKGKKRRPGTKKLSEALKTTDESFVSFVEQCLHWDPEQRLKPDDAFLHTWILNSSSGSMAKKLS</sequence>
<keyword evidence="6" id="KW-0418">Kinase</keyword>
<organism evidence="14 15">
    <name type="scientific">Phycomyces blakesleeanus</name>
    <dbReference type="NCBI Taxonomy" id="4837"/>
    <lineage>
        <taxon>Eukaryota</taxon>
        <taxon>Fungi</taxon>
        <taxon>Fungi incertae sedis</taxon>
        <taxon>Mucoromycota</taxon>
        <taxon>Mucoromycotina</taxon>
        <taxon>Mucoromycetes</taxon>
        <taxon>Mucorales</taxon>
        <taxon>Phycomycetaceae</taxon>
        <taxon>Phycomyces</taxon>
    </lineage>
</organism>
<dbReference type="EC" id="2.7.12.1" evidence="2"/>
<dbReference type="Gene3D" id="3.30.200.20">
    <property type="entry name" value="Phosphorylase Kinase, domain 1"/>
    <property type="match status" value="1"/>
</dbReference>
<feature type="domain" description="Protein kinase" evidence="13">
    <location>
        <begin position="98"/>
        <end position="394"/>
    </location>
</feature>
<evidence type="ECO:0000256" key="4">
    <source>
        <dbReference type="ARBA" id="ARBA00022679"/>
    </source>
</evidence>
<dbReference type="InterPro" id="IPR000719">
    <property type="entry name" value="Prot_kinase_dom"/>
</dbReference>